<dbReference type="HOGENOM" id="CLU_2248415_0_0_10"/>
<keyword evidence="2" id="KW-1185">Reference proteome</keyword>
<dbReference type="AlphaFoldDB" id="D2QC55"/>
<evidence type="ECO:0000313" key="1">
    <source>
        <dbReference type="EMBL" id="ADB39790.1"/>
    </source>
</evidence>
<organism evidence="1 2">
    <name type="scientific">Spirosoma linguale (strain ATCC 33905 / DSM 74 / LMG 10896 / Claus 1)</name>
    <dbReference type="NCBI Taxonomy" id="504472"/>
    <lineage>
        <taxon>Bacteria</taxon>
        <taxon>Pseudomonadati</taxon>
        <taxon>Bacteroidota</taxon>
        <taxon>Cytophagia</taxon>
        <taxon>Cytophagales</taxon>
        <taxon>Cytophagaceae</taxon>
        <taxon>Spirosoma</taxon>
    </lineage>
</organism>
<dbReference type="eggNOG" id="COG4251">
    <property type="taxonomic scope" value="Bacteria"/>
</dbReference>
<evidence type="ECO:0000313" key="2">
    <source>
        <dbReference type="Proteomes" id="UP000002028"/>
    </source>
</evidence>
<dbReference type="Gene3D" id="3.30.450.20">
    <property type="entry name" value="PAS domain"/>
    <property type="match status" value="1"/>
</dbReference>
<sequence>MSTTNQSAQALLASVLRATQNGVLVYQAIRTGGLITDLRLTILNAVAQRDFNKPATDLVGQLCSWLYPVKVKATLFDHYCQIIQTGESARFEYQYQLAAQTTTD</sequence>
<dbReference type="Proteomes" id="UP000002028">
    <property type="component" value="Chromosome"/>
</dbReference>
<gene>
    <name evidence="1" type="ordered locus">Slin_3795</name>
</gene>
<dbReference type="InterPro" id="IPR035965">
    <property type="entry name" value="PAS-like_dom_sf"/>
</dbReference>
<accession>D2QC55</accession>
<proteinExistence type="predicted"/>
<protein>
    <submittedName>
        <fullName evidence="1">Uncharacterized protein</fullName>
    </submittedName>
</protein>
<dbReference type="SUPFAM" id="SSF55785">
    <property type="entry name" value="PYP-like sensor domain (PAS domain)"/>
    <property type="match status" value="1"/>
</dbReference>
<dbReference type="EMBL" id="CP001769">
    <property type="protein sequence ID" value="ADB39790.1"/>
    <property type="molecule type" value="Genomic_DNA"/>
</dbReference>
<name>D2QC55_SPILD</name>
<dbReference type="KEGG" id="sli:Slin_3795"/>
<reference evidence="1 2" key="1">
    <citation type="journal article" date="2010" name="Stand. Genomic Sci.">
        <title>Complete genome sequence of Spirosoma linguale type strain (1).</title>
        <authorList>
            <person name="Lail K."/>
            <person name="Sikorski J."/>
            <person name="Saunders E."/>
            <person name="Lapidus A."/>
            <person name="Glavina Del Rio T."/>
            <person name="Copeland A."/>
            <person name="Tice H."/>
            <person name="Cheng J.-F."/>
            <person name="Lucas S."/>
            <person name="Nolan M."/>
            <person name="Bruce D."/>
            <person name="Goodwin L."/>
            <person name="Pitluck S."/>
            <person name="Ivanova N."/>
            <person name="Mavromatis K."/>
            <person name="Ovchinnikova G."/>
            <person name="Pati A."/>
            <person name="Chen A."/>
            <person name="Palaniappan K."/>
            <person name="Land M."/>
            <person name="Hauser L."/>
            <person name="Chang Y.-J."/>
            <person name="Jeffries C.D."/>
            <person name="Chain P."/>
            <person name="Brettin T."/>
            <person name="Detter J.C."/>
            <person name="Schuetze A."/>
            <person name="Rohde M."/>
            <person name="Tindall B.J."/>
            <person name="Goeker M."/>
            <person name="Bristow J."/>
            <person name="Eisen J.A."/>
            <person name="Markowitz V."/>
            <person name="Hugenholtz P."/>
            <person name="Kyrpides N.C."/>
            <person name="Klenk H.-P."/>
            <person name="Chen F."/>
        </authorList>
    </citation>
    <scope>NUCLEOTIDE SEQUENCE [LARGE SCALE GENOMIC DNA]</scope>
    <source>
        <strain evidence="2">ATCC 33905 / DSM 74 / LMG 10896 / Claus 1</strain>
    </source>
</reference>
<dbReference type="RefSeq" id="WP_012928303.1">
    <property type="nucleotide sequence ID" value="NC_013730.1"/>
</dbReference>